<dbReference type="PANTHER" id="PTHR11967">
    <property type="entry name" value="ALPHA-1-ACID GLYCOPROTEIN"/>
    <property type="match status" value="1"/>
</dbReference>
<name>Q1XG02_PAROL</name>
<dbReference type="SUPFAM" id="SSF50814">
    <property type="entry name" value="Lipocalins"/>
    <property type="match status" value="1"/>
</dbReference>
<protein>
    <submittedName>
        <fullName evidence="6">Tributyltin binding protein type 1</fullName>
    </submittedName>
</protein>
<keyword evidence="3 5" id="KW-0732">Signal</keyword>
<reference evidence="6" key="3">
    <citation type="journal article" date="2008" name="Aquat. Toxicol.">
        <title>Tributyltin-binding protein type 1 has a distinctive lipocalin-like structure and is involved in the excretion of tributyltin in Japanese flounder, Paralichthys olivaceus.</title>
        <authorList>
            <person name="Satone H."/>
            <person name="Oshima Y."/>
            <person name="Shimasaki Y."/>
            <person name="Tawaratsumida T."/>
            <person name="Oba Y."/>
            <person name="Takahashi E."/>
            <person name="Kitano T."/>
            <person name="Kawabata S."/>
            <person name="Kakuta Y."/>
            <person name="Honjo T."/>
        </authorList>
    </citation>
    <scope>NUCLEOTIDE SEQUENCE</scope>
</reference>
<evidence type="ECO:0000256" key="3">
    <source>
        <dbReference type="ARBA" id="ARBA00022729"/>
    </source>
</evidence>
<feature type="signal peptide" evidence="5">
    <location>
        <begin position="1"/>
        <end position="19"/>
    </location>
</feature>
<proteinExistence type="predicted"/>
<dbReference type="AlphaFoldDB" id="Q1XG02"/>
<sequence length="210" mass="23091">MNLWLTSHFLVVGLFVCSAAPTPEECSQLVSPVSLDDCSRMFGSWNFLVGYSDSELFNNILKVTDSSTVQIKKNSDGVLKFSEYNKMNGKCISSVANVTVDGDTATVSSMNVTSVFHVLSSSDDCLVFNINSTVGDIDQIMSVLNISVSGGEEAVVRSLYLMGRESTVKDSDLEHFKHQAICLGFSREPDFYHDSKKEFCTEAESIKIFS</sequence>
<evidence type="ECO:0000256" key="5">
    <source>
        <dbReference type="SAM" id="SignalP"/>
    </source>
</evidence>
<evidence type="ECO:0000256" key="4">
    <source>
        <dbReference type="ARBA" id="ARBA00023180"/>
    </source>
</evidence>
<dbReference type="GeneID" id="109648106"/>
<dbReference type="Gene3D" id="2.40.128.20">
    <property type="match status" value="1"/>
</dbReference>
<keyword evidence="2" id="KW-0964">Secreted</keyword>
<dbReference type="InterPro" id="IPR012674">
    <property type="entry name" value="Calycin"/>
</dbReference>
<dbReference type="GO" id="GO:0005576">
    <property type="term" value="C:extracellular region"/>
    <property type="evidence" value="ECO:0007669"/>
    <property type="project" value="UniProtKB-SubCell"/>
</dbReference>
<dbReference type="PANTHER" id="PTHR11967:SF2">
    <property type="entry name" value="ALPHA-1-ACID GLYCOPROTEIN 1"/>
    <property type="match status" value="1"/>
</dbReference>
<dbReference type="SMR" id="Q1XG02"/>
<reference evidence="6" key="2">
    <citation type="journal article" date="2007" name="J. Biochem.">
        <title>Purification and characterization of tributyltin-binding protein type 2 from plasma of Japanese flounder, Paralichthys olivaceus.</title>
        <authorList>
            <person name="Oba Y."/>
            <person name="Shimasaki Y."/>
            <person name="Oshima Y."/>
            <person name="Satone H."/>
            <person name="Kitano T."/>
            <person name="Nakao M."/>
            <person name="Kawabata S."/>
            <person name="Honjo T."/>
        </authorList>
    </citation>
    <scope>NUCLEOTIDE SEQUENCE</scope>
</reference>
<accession>Q1XG02</accession>
<evidence type="ECO:0000313" key="6">
    <source>
        <dbReference type="EMBL" id="BAE92861.1"/>
    </source>
</evidence>
<dbReference type="CDD" id="cd19415">
    <property type="entry name" value="lipocalin_ApoM_AGP"/>
    <property type="match status" value="1"/>
</dbReference>
<evidence type="ECO:0000256" key="1">
    <source>
        <dbReference type="ARBA" id="ARBA00004613"/>
    </source>
</evidence>
<reference evidence="6" key="1">
    <citation type="journal article" date="2002" name="Environ. Toxicol. Chem.">
        <title>Purification and identification of a tributyltin-binding protein from serum of Japanese flounder, Paralichthys olivaceus.</title>
        <authorList>
            <person name="Shimasaki Y."/>
            <person name="Oshima Y."/>
            <person name="Yokota Y."/>
            <person name="Kitano T."/>
            <person name="Nakao M."/>
            <person name="Kawabata S."/>
            <person name="Imada N."/>
            <person name="Honjo T."/>
        </authorList>
    </citation>
    <scope>NUCLEOTIDE SEQUENCE</scope>
</reference>
<evidence type="ECO:0000256" key="2">
    <source>
        <dbReference type="ARBA" id="ARBA00022525"/>
    </source>
</evidence>
<gene>
    <name evidence="6" type="primary">TBT-bp1</name>
</gene>
<keyword evidence="4" id="KW-0325">Glycoprotein</keyword>
<feature type="chain" id="PRO_5004197456" evidence="5">
    <location>
        <begin position="20"/>
        <end position="210"/>
    </location>
</feature>
<dbReference type="EMBL" id="AB255453">
    <property type="protein sequence ID" value="BAE92861.1"/>
    <property type="molecule type" value="Genomic_DNA"/>
</dbReference>
<comment type="subcellular location">
    <subcellularLocation>
        <location evidence="1">Secreted</location>
    </subcellularLocation>
</comment>
<dbReference type="KEGG" id="pov:109648106"/>
<organism evidence="6">
    <name type="scientific">Paralichthys olivaceus</name>
    <name type="common">Bastard halibut</name>
    <name type="synonym">Hippoglossus olivaceus</name>
    <dbReference type="NCBI Taxonomy" id="8255"/>
    <lineage>
        <taxon>Eukaryota</taxon>
        <taxon>Metazoa</taxon>
        <taxon>Chordata</taxon>
        <taxon>Craniata</taxon>
        <taxon>Vertebrata</taxon>
        <taxon>Euteleostomi</taxon>
        <taxon>Actinopterygii</taxon>
        <taxon>Neopterygii</taxon>
        <taxon>Teleostei</taxon>
        <taxon>Neoteleostei</taxon>
        <taxon>Acanthomorphata</taxon>
        <taxon>Carangaria</taxon>
        <taxon>Pleuronectiformes</taxon>
        <taxon>Pleuronectoidei</taxon>
        <taxon>Paralichthyidae</taxon>
        <taxon>Paralichthys</taxon>
    </lineage>
</organism>
<dbReference type="OrthoDB" id="8931204at2759"/>